<dbReference type="EMBL" id="GGEC01086073">
    <property type="protein sequence ID" value="MBX66557.1"/>
    <property type="molecule type" value="Transcribed_RNA"/>
</dbReference>
<evidence type="ECO:0000313" key="1">
    <source>
        <dbReference type="EMBL" id="MBX66557.1"/>
    </source>
</evidence>
<organism evidence="1">
    <name type="scientific">Rhizophora mucronata</name>
    <name type="common">Asiatic mangrove</name>
    <dbReference type="NCBI Taxonomy" id="61149"/>
    <lineage>
        <taxon>Eukaryota</taxon>
        <taxon>Viridiplantae</taxon>
        <taxon>Streptophyta</taxon>
        <taxon>Embryophyta</taxon>
        <taxon>Tracheophyta</taxon>
        <taxon>Spermatophyta</taxon>
        <taxon>Magnoliopsida</taxon>
        <taxon>eudicotyledons</taxon>
        <taxon>Gunneridae</taxon>
        <taxon>Pentapetalae</taxon>
        <taxon>rosids</taxon>
        <taxon>fabids</taxon>
        <taxon>Malpighiales</taxon>
        <taxon>Rhizophoraceae</taxon>
        <taxon>Rhizophora</taxon>
    </lineage>
</organism>
<proteinExistence type="predicted"/>
<sequence length="46" mass="5334">MLVGEQDKLHCRKSNHKNSSLHVRVLYIRGHQLKKSLLKSLPVITK</sequence>
<name>A0A2P2QI23_RHIMU</name>
<accession>A0A2P2QI23</accession>
<dbReference type="AlphaFoldDB" id="A0A2P2QI23"/>
<protein>
    <submittedName>
        <fullName evidence="1">Uncharacterized protein</fullName>
    </submittedName>
</protein>
<reference evidence="1" key="1">
    <citation type="submission" date="2018-02" db="EMBL/GenBank/DDBJ databases">
        <title>Rhizophora mucronata_Transcriptome.</title>
        <authorList>
            <person name="Meera S.P."/>
            <person name="Sreeshan A."/>
            <person name="Augustine A."/>
        </authorList>
    </citation>
    <scope>NUCLEOTIDE SEQUENCE</scope>
    <source>
        <tissue evidence="1">Leaf</tissue>
    </source>
</reference>